<keyword evidence="4 6" id="KW-0067">ATP-binding</keyword>
<evidence type="ECO:0000256" key="4">
    <source>
        <dbReference type="ARBA" id="ARBA00022840"/>
    </source>
</evidence>
<evidence type="ECO:0000313" key="6">
    <source>
        <dbReference type="EMBL" id="OYD56377.1"/>
    </source>
</evidence>
<proteinExistence type="inferred from homology"/>
<feature type="domain" description="ABC transporter" evidence="5">
    <location>
        <begin position="4"/>
        <end position="229"/>
    </location>
</feature>
<dbReference type="AlphaFoldDB" id="A0A235F617"/>
<name>A0A235F617_9BACL</name>
<dbReference type="InterPro" id="IPR003439">
    <property type="entry name" value="ABC_transporter-like_ATP-bd"/>
</dbReference>
<dbReference type="PANTHER" id="PTHR42798:SF7">
    <property type="entry name" value="ALPHA-D-RIBOSE 1-METHYLPHOSPHONATE 5-TRIPHOSPHATE SYNTHASE SUBUNIT PHNL"/>
    <property type="match status" value="1"/>
</dbReference>
<dbReference type="GO" id="GO:0016887">
    <property type="term" value="F:ATP hydrolysis activity"/>
    <property type="evidence" value="ECO:0007669"/>
    <property type="project" value="InterPro"/>
</dbReference>
<dbReference type="SUPFAM" id="SSF52540">
    <property type="entry name" value="P-loop containing nucleoside triphosphate hydrolases"/>
    <property type="match status" value="1"/>
</dbReference>
<dbReference type="PROSITE" id="PS50893">
    <property type="entry name" value="ABC_TRANSPORTER_2"/>
    <property type="match status" value="1"/>
</dbReference>
<dbReference type="GO" id="GO:0098796">
    <property type="term" value="C:membrane protein complex"/>
    <property type="evidence" value="ECO:0007669"/>
    <property type="project" value="UniProtKB-ARBA"/>
</dbReference>
<dbReference type="GO" id="GO:0022857">
    <property type="term" value="F:transmembrane transporter activity"/>
    <property type="evidence" value="ECO:0007669"/>
    <property type="project" value="UniProtKB-ARBA"/>
</dbReference>
<accession>A0A235F617</accession>
<dbReference type="EMBL" id="NOII01000013">
    <property type="protein sequence ID" value="OYD56377.1"/>
    <property type="molecule type" value="Genomic_DNA"/>
</dbReference>
<dbReference type="Proteomes" id="UP000215059">
    <property type="component" value="Unassembled WGS sequence"/>
</dbReference>
<dbReference type="InterPro" id="IPR017911">
    <property type="entry name" value="MacB-like_ATP-bd"/>
</dbReference>
<sequence>MTHIITKNVSKVFSGDGVLTSAVENITLSFHQKDFTSIVGPSGSGKSTLLSLIGTLDQPSSGQIFYDDTNVTSLKNNQLADFRFEKIGFVFQQFHLLPTLTALENVLAPLFSRKVNYHKEKRAKELLEQVGLKDKLHSFPSQLSGGQQQRVAVARALIHSPEWLLADEPTGNLDTESGEVIFSLLKQLNQNHNCGIILVTHDMKLAQRTDRVIKMVDGQLVSDTNEVAI</sequence>
<dbReference type="OrthoDB" id="9791546at2"/>
<evidence type="ECO:0000259" key="5">
    <source>
        <dbReference type="PROSITE" id="PS50893"/>
    </source>
</evidence>
<evidence type="ECO:0000256" key="2">
    <source>
        <dbReference type="ARBA" id="ARBA00022448"/>
    </source>
</evidence>
<dbReference type="RefSeq" id="WP_094253859.1">
    <property type="nucleotide sequence ID" value="NZ_JBHLXL010000005.1"/>
</dbReference>
<dbReference type="PANTHER" id="PTHR42798">
    <property type="entry name" value="LIPOPROTEIN-RELEASING SYSTEM ATP-BINDING PROTEIN LOLD"/>
    <property type="match status" value="1"/>
</dbReference>
<dbReference type="Gene3D" id="3.40.50.300">
    <property type="entry name" value="P-loop containing nucleotide triphosphate hydrolases"/>
    <property type="match status" value="1"/>
</dbReference>
<keyword evidence="7" id="KW-1185">Reference proteome</keyword>
<dbReference type="InterPro" id="IPR027417">
    <property type="entry name" value="P-loop_NTPase"/>
</dbReference>
<reference evidence="6 7" key="1">
    <citation type="submission" date="2017-07" db="EMBL/GenBank/DDBJ databases">
        <title>Fictibacillus sp. nov. GDSW-R2A3 Genome sequencing and assembly.</title>
        <authorList>
            <person name="Mayilraj S."/>
        </authorList>
    </citation>
    <scope>NUCLEOTIDE SEQUENCE [LARGE SCALE GENOMIC DNA]</scope>
    <source>
        <strain evidence="6 7">GDSW-R2A3</strain>
    </source>
</reference>
<dbReference type="PROSITE" id="PS00211">
    <property type="entry name" value="ABC_TRANSPORTER_1"/>
    <property type="match status" value="1"/>
</dbReference>
<dbReference type="InterPro" id="IPR017871">
    <property type="entry name" value="ABC_transporter-like_CS"/>
</dbReference>
<dbReference type="GO" id="GO:0005524">
    <property type="term" value="F:ATP binding"/>
    <property type="evidence" value="ECO:0007669"/>
    <property type="project" value="UniProtKB-KW"/>
</dbReference>
<evidence type="ECO:0000256" key="1">
    <source>
        <dbReference type="ARBA" id="ARBA00005417"/>
    </source>
</evidence>
<dbReference type="SMART" id="SM00382">
    <property type="entry name" value="AAA"/>
    <property type="match status" value="1"/>
</dbReference>
<dbReference type="FunFam" id="3.40.50.300:FF:000032">
    <property type="entry name" value="Export ABC transporter ATP-binding protein"/>
    <property type="match status" value="1"/>
</dbReference>
<keyword evidence="2" id="KW-0813">Transport</keyword>
<dbReference type="Pfam" id="PF00005">
    <property type="entry name" value="ABC_tran"/>
    <property type="match status" value="1"/>
</dbReference>
<dbReference type="InterPro" id="IPR003593">
    <property type="entry name" value="AAA+_ATPase"/>
</dbReference>
<organism evidence="6 7">
    <name type="scientific">Fictibacillus aquaticus</name>
    <dbReference type="NCBI Taxonomy" id="2021314"/>
    <lineage>
        <taxon>Bacteria</taxon>
        <taxon>Bacillati</taxon>
        <taxon>Bacillota</taxon>
        <taxon>Bacilli</taxon>
        <taxon>Bacillales</taxon>
        <taxon>Fictibacillaceae</taxon>
        <taxon>Fictibacillus</taxon>
    </lineage>
</organism>
<evidence type="ECO:0000256" key="3">
    <source>
        <dbReference type="ARBA" id="ARBA00022741"/>
    </source>
</evidence>
<dbReference type="CDD" id="cd03255">
    <property type="entry name" value="ABC_MJ0796_LolCDE_FtsE"/>
    <property type="match status" value="1"/>
</dbReference>
<gene>
    <name evidence="6" type="ORF">CGZ90_17640</name>
</gene>
<evidence type="ECO:0000313" key="7">
    <source>
        <dbReference type="Proteomes" id="UP000215059"/>
    </source>
</evidence>
<comment type="similarity">
    <text evidence="1">Belongs to the ABC transporter superfamily.</text>
</comment>
<protein>
    <submittedName>
        <fullName evidence="6">Lipoprotein-releasing system ATP-binding protein LolD</fullName>
    </submittedName>
</protein>
<comment type="caution">
    <text evidence="6">The sequence shown here is derived from an EMBL/GenBank/DDBJ whole genome shotgun (WGS) entry which is preliminary data.</text>
</comment>
<keyword evidence="6" id="KW-0449">Lipoprotein</keyword>
<keyword evidence="3" id="KW-0547">Nucleotide-binding</keyword>